<accession>A0A2G9UGG4</accession>
<dbReference type="PANTHER" id="PTHR37984:SF5">
    <property type="entry name" value="PROTEIN NYNRIN-LIKE"/>
    <property type="match status" value="1"/>
</dbReference>
<evidence type="ECO:0000313" key="2">
    <source>
        <dbReference type="EMBL" id="PIO69335.1"/>
    </source>
</evidence>
<reference evidence="2 3" key="1">
    <citation type="submission" date="2015-09" db="EMBL/GenBank/DDBJ databases">
        <title>Draft genome of the parasitic nematode Teladorsagia circumcincta isolate WARC Sus (inbred).</title>
        <authorList>
            <person name="Mitreva M."/>
        </authorList>
    </citation>
    <scope>NUCLEOTIDE SEQUENCE [LARGE SCALE GENOMIC DNA]</scope>
    <source>
        <strain evidence="2 3">S</strain>
    </source>
</reference>
<proteinExistence type="predicted"/>
<dbReference type="SUPFAM" id="SSF53098">
    <property type="entry name" value="Ribonuclease H-like"/>
    <property type="match status" value="1"/>
</dbReference>
<gene>
    <name evidence="2" type="ORF">TELCIR_08840</name>
</gene>
<sequence length="306" mass="34775">MTSTTSIATLRELRRLFAQFGFPQIIVSDNGTQFTSVEFQNFCRSNGIKHVRAPPFHPQSDGQAERFVDTFKRLIGKMKNNGPTVDALHTFLFTYRNTPCTASPDGRSPAENFLGRRLRSTLDLLKPGRAPEARPDIVMEEQFNRRHGAKPRKFEPNDFVFARNIRAGQSSFAISDVSWWLSGALCRATLAYQFESRIKFPDETSLGDYEILCLIATIVKMINEPVNWIIKLKTSQNSGHPTNNELTTSRIWKVTANEYRRTAPTIRFPPPMKAQNLAKLPYFEEFQYGVFKRSGKDSSTPGLPES</sequence>
<protein>
    <submittedName>
        <fullName evidence="2">Integrase core domain protein</fullName>
    </submittedName>
</protein>
<dbReference type="InterPro" id="IPR012337">
    <property type="entry name" value="RNaseH-like_sf"/>
</dbReference>
<dbReference type="Proteomes" id="UP000230423">
    <property type="component" value="Unassembled WGS sequence"/>
</dbReference>
<dbReference type="OrthoDB" id="5832102at2759"/>
<dbReference type="InterPro" id="IPR001584">
    <property type="entry name" value="Integrase_cat-core"/>
</dbReference>
<name>A0A2G9UGG4_TELCI</name>
<keyword evidence="3" id="KW-1185">Reference proteome</keyword>
<dbReference type="PROSITE" id="PS50994">
    <property type="entry name" value="INTEGRASE"/>
    <property type="match status" value="1"/>
</dbReference>
<dbReference type="Pfam" id="PF00665">
    <property type="entry name" value="rve"/>
    <property type="match status" value="1"/>
</dbReference>
<dbReference type="GO" id="GO:0015074">
    <property type="term" value="P:DNA integration"/>
    <property type="evidence" value="ECO:0007669"/>
    <property type="project" value="InterPro"/>
</dbReference>
<dbReference type="EMBL" id="KZ346697">
    <property type="protein sequence ID" value="PIO69335.1"/>
    <property type="molecule type" value="Genomic_DNA"/>
</dbReference>
<dbReference type="GO" id="GO:0003676">
    <property type="term" value="F:nucleic acid binding"/>
    <property type="evidence" value="ECO:0007669"/>
    <property type="project" value="InterPro"/>
</dbReference>
<evidence type="ECO:0000313" key="3">
    <source>
        <dbReference type="Proteomes" id="UP000230423"/>
    </source>
</evidence>
<dbReference type="Gene3D" id="3.30.420.10">
    <property type="entry name" value="Ribonuclease H-like superfamily/Ribonuclease H"/>
    <property type="match status" value="1"/>
</dbReference>
<organism evidence="2 3">
    <name type="scientific">Teladorsagia circumcincta</name>
    <name type="common">Brown stomach worm</name>
    <name type="synonym">Ostertagia circumcincta</name>
    <dbReference type="NCBI Taxonomy" id="45464"/>
    <lineage>
        <taxon>Eukaryota</taxon>
        <taxon>Metazoa</taxon>
        <taxon>Ecdysozoa</taxon>
        <taxon>Nematoda</taxon>
        <taxon>Chromadorea</taxon>
        <taxon>Rhabditida</taxon>
        <taxon>Rhabditina</taxon>
        <taxon>Rhabditomorpha</taxon>
        <taxon>Strongyloidea</taxon>
        <taxon>Trichostrongylidae</taxon>
        <taxon>Teladorsagia</taxon>
    </lineage>
</organism>
<dbReference type="InterPro" id="IPR036397">
    <property type="entry name" value="RNaseH_sf"/>
</dbReference>
<feature type="domain" description="Integrase catalytic" evidence="1">
    <location>
        <begin position="1"/>
        <end position="117"/>
    </location>
</feature>
<dbReference type="AlphaFoldDB" id="A0A2G9UGG4"/>
<dbReference type="InterPro" id="IPR050951">
    <property type="entry name" value="Retrovirus_Pol_polyprotein"/>
</dbReference>
<evidence type="ECO:0000259" key="1">
    <source>
        <dbReference type="PROSITE" id="PS50994"/>
    </source>
</evidence>
<dbReference type="PANTHER" id="PTHR37984">
    <property type="entry name" value="PROTEIN CBG26694"/>
    <property type="match status" value="1"/>
</dbReference>